<dbReference type="EMBL" id="FRFC01000003">
    <property type="protein sequence ID" value="SHO44727.1"/>
    <property type="molecule type" value="Genomic_DNA"/>
</dbReference>
<keyword evidence="3" id="KW-0238">DNA-binding</keyword>
<dbReference type="AlphaFoldDB" id="A0A2H1EGA2"/>
<dbReference type="GO" id="GO:0003677">
    <property type="term" value="F:DNA binding"/>
    <property type="evidence" value="ECO:0007669"/>
    <property type="project" value="UniProtKB-KW"/>
</dbReference>
<dbReference type="PANTHER" id="PTHR43252">
    <property type="entry name" value="TRANSCRIPTIONAL REGULATOR YQJI"/>
    <property type="match status" value="1"/>
</dbReference>
<organism evidence="3 4">
    <name type="scientific">Nitrosotalea sinensis</name>
    <dbReference type="NCBI Taxonomy" id="1499975"/>
    <lineage>
        <taxon>Archaea</taxon>
        <taxon>Nitrososphaerota</taxon>
        <taxon>Nitrososphaeria</taxon>
        <taxon>Nitrosotaleales</taxon>
        <taxon>Nitrosotaleaceae</taxon>
        <taxon>Nitrosotalea</taxon>
    </lineage>
</organism>
<protein>
    <submittedName>
        <fullName evidence="3">DNA-binding protein YwzG (Modular protein)</fullName>
    </submittedName>
</protein>
<dbReference type="InterPro" id="IPR027598">
    <property type="entry name" value="Amphi-Trp_dom"/>
</dbReference>
<reference evidence="4" key="1">
    <citation type="submission" date="2016-12" db="EMBL/GenBank/DDBJ databases">
        <authorList>
            <person name="Herbold C."/>
        </authorList>
    </citation>
    <scope>NUCLEOTIDE SEQUENCE [LARGE SCALE GENOMIC DNA]</scope>
</reference>
<gene>
    <name evidence="3" type="ORF">NSIN_20420</name>
</gene>
<feature type="domain" description="Transcription regulator PadR N-terminal" evidence="1">
    <location>
        <begin position="16"/>
        <end position="90"/>
    </location>
</feature>
<dbReference type="InterPro" id="IPR005149">
    <property type="entry name" value="Tscrpt_reg_PadR_N"/>
</dbReference>
<dbReference type="OrthoDB" id="56053at2157"/>
<dbReference type="Gene3D" id="1.10.10.10">
    <property type="entry name" value="Winged helix-like DNA-binding domain superfamily/Winged helix DNA-binding domain"/>
    <property type="match status" value="1"/>
</dbReference>
<feature type="domain" description="Amphi-Trp" evidence="2">
    <location>
        <begin position="110"/>
        <end position="195"/>
    </location>
</feature>
<evidence type="ECO:0000313" key="3">
    <source>
        <dbReference type="EMBL" id="SHO44727.1"/>
    </source>
</evidence>
<sequence>MIKQKGMKVGAVSLWLLLLLAERPMYGYEIIKELEKKFSGYWKPKTGTIYPALEKLEENKSVTSKVEFMDKAPDRKHYAITKKGEDELAESMVHWSKMAEIIENHWETHQAVFRHKSEISKDDLVKIFSNLGKSLQSKDNLEMSKIIPSSKKVSVKNPTDPLEFKFLYAKEKTKEGKDKFEIHIEFEWNEKHKRGSK</sequence>
<evidence type="ECO:0000259" key="2">
    <source>
        <dbReference type="Pfam" id="PF20068"/>
    </source>
</evidence>
<name>A0A2H1EGA2_9ARCH</name>
<evidence type="ECO:0000313" key="4">
    <source>
        <dbReference type="Proteomes" id="UP000232412"/>
    </source>
</evidence>
<dbReference type="RefSeq" id="WP_101009440.1">
    <property type="nucleotide sequence ID" value="NZ_FRFC01000003.1"/>
</dbReference>
<dbReference type="SUPFAM" id="SSF46785">
    <property type="entry name" value="Winged helix' DNA-binding domain"/>
    <property type="match status" value="1"/>
</dbReference>
<proteinExistence type="predicted"/>
<dbReference type="Pfam" id="PF03551">
    <property type="entry name" value="PadR"/>
    <property type="match status" value="1"/>
</dbReference>
<dbReference type="Proteomes" id="UP000232412">
    <property type="component" value="Unassembled WGS sequence"/>
</dbReference>
<dbReference type="PANTHER" id="PTHR43252:SF7">
    <property type="entry name" value="TRANSCRIPTIONAL REGULATOR YQJI"/>
    <property type="match status" value="1"/>
</dbReference>
<dbReference type="InterPro" id="IPR036388">
    <property type="entry name" value="WH-like_DNA-bd_sf"/>
</dbReference>
<keyword evidence="4" id="KW-1185">Reference proteome</keyword>
<dbReference type="Pfam" id="PF20068">
    <property type="entry name" value="Amphi-Trp"/>
    <property type="match status" value="1"/>
</dbReference>
<accession>A0A2H1EGA2</accession>
<evidence type="ECO:0000259" key="1">
    <source>
        <dbReference type="Pfam" id="PF03551"/>
    </source>
</evidence>
<dbReference type="InterPro" id="IPR036390">
    <property type="entry name" value="WH_DNA-bd_sf"/>
</dbReference>